<dbReference type="SUPFAM" id="SSF46626">
    <property type="entry name" value="Cytochrome c"/>
    <property type="match status" value="1"/>
</dbReference>
<keyword evidence="8" id="KW-1185">Reference proteome</keyword>
<dbReference type="InterPro" id="IPR036909">
    <property type="entry name" value="Cyt_c-like_dom_sf"/>
</dbReference>
<keyword evidence="2 4" id="KW-0479">Metal-binding</keyword>
<dbReference type="Proteomes" id="UP000035489">
    <property type="component" value="Unassembled WGS sequence"/>
</dbReference>
<evidence type="ECO:0000313" key="7">
    <source>
        <dbReference type="EMBL" id="KLK92201.1"/>
    </source>
</evidence>
<accession>A0A0H1RBF4</accession>
<comment type="caution">
    <text evidence="7">The sequence shown here is derived from an EMBL/GenBank/DDBJ whole genome shotgun (WGS) entry which is preliminary data.</text>
</comment>
<feature type="domain" description="Cytochrome c" evidence="6">
    <location>
        <begin position="26"/>
        <end position="165"/>
    </location>
</feature>
<dbReference type="PROSITE" id="PS51007">
    <property type="entry name" value="CYTC"/>
    <property type="match status" value="1"/>
</dbReference>
<keyword evidence="1 4" id="KW-0349">Heme</keyword>
<dbReference type="AlphaFoldDB" id="A0A0H1RBF4"/>
<dbReference type="InterPro" id="IPR051459">
    <property type="entry name" value="Cytochrome_c-type_DH"/>
</dbReference>
<dbReference type="PANTHER" id="PTHR35008:SF4">
    <property type="entry name" value="BLL4482 PROTEIN"/>
    <property type="match status" value="1"/>
</dbReference>
<dbReference type="Gene3D" id="1.10.760.10">
    <property type="entry name" value="Cytochrome c-like domain"/>
    <property type="match status" value="1"/>
</dbReference>
<evidence type="ECO:0000256" key="1">
    <source>
        <dbReference type="ARBA" id="ARBA00022617"/>
    </source>
</evidence>
<gene>
    <name evidence="7" type="ORF">AA309_15715</name>
</gene>
<evidence type="ECO:0000256" key="3">
    <source>
        <dbReference type="ARBA" id="ARBA00023004"/>
    </source>
</evidence>
<keyword evidence="5" id="KW-0732">Signal</keyword>
<dbReference type="GO" id="GO:0009055">
    <property type="term" value="F:electron transfer activity"/>
    <property type="evidence" value="ECO:0007669"/>
    <property type="project" value="InterPro"/>
</dbReference>
<dbReference type="GO" id="GO:0020037">
    <property type="term" value="F:heme binding"/>
    <property type="evidence" value="ECO:0007669"/>
    <property type="project" value="InterPro"/>
</dbReference>
<organism evidence="7 8">
    <name type="scientific">Microvirga vignae</name>
    <dbReference type="NCBI Taxonomy" id="1225564"/>
    <lineage>
        <taxon>Bacteria</taxon>
        <taxon>Pseudomonadati</taxon>
        <taxon>Pseudomonadota</taxon>
        <taxon>Alphaproteobacteria</taxon>
        <taxon>Hyphomicrobiales</taxon>
        <taxon>Methylobacteriaceae</taxon>
        <taxon>Microvirga</taxon>
    </lineage>
</organism>
<dbReference type="EMBL" id="LCYG01000039">
    <property type="protein sequence ID" value="KLK92201.1"/>
    <property type="molecule type" value="Genomic_DNA"/>
</dbReference>
<dbReference type="GO" id="GO:0046872">
    <property type="term" value="F:metal ion binding"/>
    <property type="evidence" value="ECO:0007669"/>
    <property type="project" value="UniProtKB-KW"/>
</dbReference>
<feature type="signal peptide" evidence="5">
    <location>
        <begin position="1"/>
        <end position="20"/>
    </location>
</feature>
<dbReference type="RefSeq" id="WP_047190006.1">
    <property type="nucleotide sequence ID" value="NZ_LCYG01000039.1"/>
</dbReference>
<dbReference type="STRING" id="1225564.AA309_15715"/>
<evidence type="ECO:0000259" key="6">
    <source>
        <dbReference type="PROSITE" id="PS51007"/>
    </source>
</evidence>
<dbReference type="PATRIC" id="fig|1225564.3.peg.4047"/>
<evidence type="ECO:0000256" key="2">
    <source>
        <dbReference type="ARBA" id="ARBA00022723"/>
    </source>
</evidence>
<reference evidence="7 8" key="1">
    <citation type="submission" date="2015-05" db="EMBL/GenBank/DDBJ databases">
        <title>Draft genome sequence of Microvirga vignae strain BR3299, a novel nitrogen fixing bacteria isolated from Brazil semi-aired region.</title>
        <authorList>
            <person name="Zilli J.E."/>
            <person name="Passos S.R."/>
            <person name="Leite J."/>
            <person name="Baldani J.I."/>
            <person name="Xavier G.R."/>
            <person name="Rumjaneck N.G."/>
            <person name="Simoes-Araujo J.L."/>
        </authorList>
    </citation>
    <scope>NUCLEOTIDE SEQUENCE [LARGE SCALE GENOMIC DNA]</scope>
    <source>
        <strain evidence="7 8">BR3299</strain>
    </source>
</reference>
<keyword evidence="3 4" id="KW-0408">Iron</keyword>
<proteinExistence type="predicted"/>
<dbReference type="PANTHER" id="PTHR35008">
    <property type="entry name" value="BLL4482 PROTEIN-RELATED"/>
    <property type="match status" value="1"/>
</dbReference>
<dbReference type="InterPro" id="IPR009056">
    <property type="entry name" value="Cyt_c-like_dom"/>
</dbReference>
<name>A0A0H1RBF4_9HYPH</name>
<feature type="chain" id="PRO_5002592922" evidence="5">
    <location>
        <begin position="21"/>
        <end position="181"/>
    </location>
</feature>
<evidence type="ECO:0000256" key="4">
    <source>
        <dbReference type="PROSITE-ProRule" id="PRU00433"/>
    </source>
</evidence>
<evidence type="ECO:0000256" key="5">
    <source>
        <dbReference type="SAM" id="SignalP"/>
    </source>
</evidence>
<evidence type="ECO:0000313" key="8">
    <source>
        <dbReference type="Proteomes" id="UP000035489"/>
    </source>
</evidence>
<protein>
    <submittedName>
        <fullName evidence="7">Diheme cytochrome c-553</fullName>
    </submittedName>
</protein>
<sequence>MRRVLPLLTMALLVQGPALAQDDKGAQVKRGEYLVTVGGCNDCHTPWIIGSNGPEPDMKRMLSGHPQDLVIKAPANVSEPWGGAVTPTSTGWSGPWGVSFAANLTPDPETGVLRDFTEQQFIQTMRTGRHQGQGRQILPPMPWPNYGQMTEDDLKAVFAYLRQVPPVKNKVPDPLPPMAQR</sequence>